<keyword evidence="2" id="KW-1185">Reference proteome</keyword>
<organism evidence="1 2">
    <name type="scientific">Elysia crispata</name>
    <name type="common">lettuce slug</name>
    <dbReference type="NCBI Taxonomy" id="231223"/>
    <lineage>
        <taxon>Eukaryota</taxon>
        <taxon>Metazoa</taxon>
        <taxon>Spiralia</taxon>
        <taxon>Lophotrochozoa</taxon>
        <taxon>Mollusca</taxon>
        <taxon>Gastropoda</taxon>
        <taxon>Heterobranchia</taxon>
        <taxon>Euthyneura</taxon>
        <taxon>Panpulmonata</taxon>
        <taxon>Sacoglossa</taxon>
        <taxon>Placobranchoidea</taxon>
        <taxon>Plakobranchidae</taxon>
        <taxon>Elysia</taxon>
    </lineage>
</organism>
<proteinExistence type="predicted"/>
<reference evidence="1" key="1">
    <citation type="journal article" date="2023" name="G3 (Bethesda)">
        <title>A reference genome for the long-term kleptoplast-retaining sea slug Elysia crispata morphotype clarki.</title>
        <authorList>
            <person name="Eastman K.E."/>
            <person name="Pendleton A.L."/>
            <person name="Shaikh M.A."/>
            <person name="Suttiyut T."/>
            <person name="Ogas R."/>
            <person name="Tomko P."/>
            <person name="Gavelis G."/>
            <person name="Widhalm J.R."/>
            <person name="Wisecaver J.H."/>
        </authorList>
    </citation>
    <scope>NUCLEOTIDE SEQUENCE</scope>
    <source>
        <strain evidence="1">ECLA1</strain>
    </source>
</reference>
<evidence type="ECO:0000313" key="2">
    <source>
        <dbReference type="Proteomes" id="UP001283361"/>
    </source>
</evidence>
<sequence length="119" mass="13595">MEKFFCTLQKLCLSQVVLPIVLTAGALFDFQPLRRSYSFKTSELMCQKQGYDGLAVISSPEAYAFTFQMRNRQCNQHHQQPNAAVSTIFPAEKFRSNTKEAIFFFNFTYGNRAVSKANS</sequence>
<protein>
    <submittedName>
        <fullName evidence="1">Uncharacterized protein</fullName>
    </submittedName>
</protein>
<dbReference type="EMBL" id="JAWDGP010000388">
    <property type="protein sequence ID" value="KAK3800941.1"/>
    <property type="molecule type" value="Genomic_DNA"/>
</dbReference>
<accession>A0AAE1EB35</accession>
<dbReference type="AlphaFoldDB" id="A0AAE1EB35"/>
<gene>
    <name evidence="1" type="ORF">RRG08_017381</name>
</gene>
<name>A0AAE1EB35_9GAST</name>
<comment type="caution">
    <text evidence="1">The sequence shown here is derived from an EMBL/GenBank/DDBJ whole genome shotgun (WGS) entry which is preliminary data.</text>
</comment>
<evidence type="ECO:0000313" key="1">
    <source>
        <dbReference type="EMBL" id="KAK3800941.1"/>
    </source>
</evidence>
<dbReference type="Proteomes" id="UP001283361">
    <property type="component" value="Unassembled WGS sequence"/>
</dbReference>